<dbReference type="InterPro" id="IPR029068">
    <property type="entry name" value="Glyas_Bleomycin-R_OHBP_Dase"/>
</dbReference>
<dbReference type="Pfam" id="PF00903">
    <property type="entry name" value="Glyoxalase"/>
    <property type="match status" value="1"/>
</dbReference>
<evidence type="ECO:0000259" key="1">
    <source>
        <dbReference type="PROSITE" id="PS51819"/>
    </source>
</evidence>
<evidence type="ECO:0000313" key="3">
    <source>
        <dbReference type="Proteomes" id="UP000317429"/>
    </source>
</evidence>
<keyword evidence="3" id="KW-1185">Reference proteome</keyword>
<dbReference type="PROSITE" id="PS51819">
    <property type="entry name" value="VOC"/>
    <property type="match status" value="1"/>
</dbReference>
<proteinExistence type="predicted"/>
<organism evidence="2 3">
    <name type="scientific">Pirellulimonas nuda</name>
    <dbReference type="NCBI Taxonomy" id="2528009"/>
    <lineage>
        <taxon>Bacteria</taxon>
        <taxon>Pseudomonadati</taxon>
        <taxon>Planctomycetota</taxon>
        <taxon>Planctomycetia</taxon>
        <taxon>Pirellulales</taxon>
        <taxon>Lacipirellulaceae</taxon>
        <taxon>Pirellulimonas</taxon>
    </lineage>
</organism>
<accession>A0A518D758</accession>
<protein>
    <submittedName>
        <fullName evidence="2">Glyoxalase-like domain protein</fullName>
    </submittedName>
</protein>
<feature type="domain" description="VOC" evidence="1">
    <location>
        <begin position="1"/>
        <end position="113"/>
    </location>
</feature>
<dbReference type="KEGG" id="pnd:Pla175_06500"/>
<dbReference type="Proteomes" id="UP000317429">
    <property type="component" value="Chromosome"/>
</dbReference>
<dbReference type="EMBL" id="CP036291">
    <property type="protein sequence ID" value="QDU87291.1"/>
    <property type="molecule type" value="Genomic_DNA"/>
</dbReference>
<dbReference type="Gene3D" id="3.10.180.10">
    <property type="entry name" value="2,3-Dihydroxybiphenyl 1,2-Dioxygenase, domain 1"/>
    <property type="match status" value="1"/>
</dbReference>
<reference evidence="2 3" key="1">
    <citation type="submission" date="2019-02" db="EMBL/GenBank/DDBJ databases">
        <title>Deep-cultivation of Planctomycetes and their phenomic and genomic characterization uncovers novel biology.</title>
        <authorList>
            <person name="Wiegand S."/>
            <person name="Jogler M."/>
            <person name="Boedeker C."/>
            <person name="Pinto D."/>
            <person name="Vollmers J."/>
            <person name="Rivas-Marin E."/>
            <person name="Kohn T."/>
            <person name="Peeters S.H."/>
            <person name="Heuer A."/>
            <person name="Rast P."/>
            <person name="Oberbeckmann S."/>
            <person name="Bunk B."/>
            <person name="Jeske O."/>
            <person name="Meyerdierks A."/>
            <person name="Storesund J.E."/>
            <person name="Kallscheuer N."/>
            <person name="Luecker S."/>
            <person name="Lage O.M."/>
            <person name="Pohl T."/>
            <person name="Merkel B.J."/>
            <person name="Hornburger P."/>
            <person name="Mueller R.-W."/>
            <person name="Bruemmer F."/>
            <person name="Labrenz M."/>
            <person name="Spormann A.M."/>
            <person name="Op den Camp H."/>
            <person name="Overmann J."/>
            <person name="Amann R."/>
            <person name="Jetten M.S.M."/>
            <person name="Mascher T."/>
            <person name="Medema M.H."/>
            <person name="Devos D.P."/>
            <person name="Kaster A.-K."/>
            <person name="Ovreas L."/>
            <person name="Rohde M."/>
            <person name="Galperin M.Y."/>
            <person name="Jogler C."/>
        </authorList>
    </citation>
    <scope>NUCLEOTIDE SEQUENCE [LARGE SCALE GENOMIC DNA]</scope>
    <source>
        <strain evidence="2 3">Pla175</strain>
    </source>
</reference>
<dbReference type="InterPro" id="IPR004360">
    <property type="entry name" value="Glyas_Fos-R_dOase_dom"/>
</dbReference>
<name>A0A518D758_9BACT</name>
<dbReference type="InterPro" id="IPR037523">
    <property type="entry name" value="VOC_core"/>
</dbReference>
<dbReference type="OrthoDB" id="9812656at2"/>
<dbReference type="SUPFAM" id="SSF54593">
    <property type="entry name" value="Glyoxalase/Bleomycin resistance protein/Dihydroxybiphenyl dioxygenase"/>
    <property type="match status" value="1"/>
</dbReference>
<dbReference type="RefSeq" id="WP_145281260.1">
    <property type="nucleotide sequence ID" value="NZ_CP036291.1"/>
</dbReference>
<sequence>MLNLVVIRSADLDRAEQFYASIGLSFTRHSHGNGPEHLANECDGIVFEIYPRTSKTESTAGTRIGFRVECVETATSSLAAIGAMIQSLPKDSPWGRRAVVLDFDGHQVELTSKLNILTR</sequence>
<gene>
    <name evidence="2" type="ORF">Pla175_06500</name>
</gene>
<evidence type="ECO:0000313" key="2">
    <source>
        <dbReference type="EMBL" id="QDU87291.1"/>
    </source>
</evidence>
<dbReference type="AlphaFoldDB" id="A0A518D758"/>